<proteinExistence type="inferred from homology"/>
<gene>
    <name evidence="9" type="ORF">AVEN_156902_1</name>
</gene>
<dbReference type="EMBL" id="BGPR01000643">
    <property type="protein sequence ID" value="GBM29716.1"/>
    <property type="molecule type" value="Genomic_DNA"/>
</dbReference>
<dbReference type="PROSITE" id="PS50879">
    <property type="entry name" value="RNASE_H_1"/>
    <property type="match status" value="1"/>
</dbReference>
<keyword evidence="10" id="KW-1185">Reference proteome</keyword>
<dbReference type="EC" id="3.1.26.4" evidence="3"/>
<organism evidence="9 10">
    <name type="scientific">Araneus ventricosus</name>
    <name type="common">Orbweaver spider</name>
    <name type="synonym">Epeira ventricosa</name>
    <dbReference type="NCBI Taxonomy" id="182803"/>
    <lineage>
        <taxon>Eukaryota</taxon>
        <taxon>Metazoa</taxon>
        <taxon>Ecdysozoa</taxon>
        <taxon>Arthropoda</taxon>
        <taxon>Chelicerata</taxon>
        <taxon>Arachnida</taxon>
        <taxon>Araneae</taxon>
        <taxon>Araneomorphae</taxon>
        <taxon>Entelegynae</taxon>
        <taxon>Araneoidea</taxon>
        <taxon>Araneidae</taxon>
        <taxon>Araneus</taxon>
    </lineage>
</organism>
<dbReference type="InterPro" id="IPR012337">
    <property type="entry name" value="RNaseH-like_sf"/>
</dbReference>
<evidence type="ECO:0000259" key="8">
    <source>
        <dbReference type="PROSITE" id="PS50879"/>
    </source>
</evidence>
<dbReference type="PANTHER" id="PTHR10642">
    <property type="entry name" value="RIBONUCLEASE H1"/>
    <property type="match status" value="1"/>
</dbReference>
<evidence type="ECO:0000256" key="1">
    <source>
        <dbReference type="ARBA" id="ARBA00000077"/>
    </source>
</evidence>
<keyword evidence="4" id="KW-0540">Nuclease</keyword>
<dbReference type="OrthoDB" id="7701141at2759"/>
<dbReference type="GO" id="GO:0004523">
    <property type="term" value="F:RNA-DNA hybrid ribonuclease activity"/>
    <property type="evidence" value="ECO:0007669"/>
    <property type="project" value="UniProtKB-EC"/>
</dbReference>
<evidence type="ECO:0000256" key="2">
    <source>
        <dbReference type="ARBA" id="ARBA00005300"/>
    </source>
</evidence>
<dbReference type="Gene3D" id="3.30.420.10">
    <property type="entry name" value="Ribonuclease H-like superfamily/Ribonuclease H"/>
    <property type="match status" value="1"/>
</dbReference>
<dbReference type="InterPro" id="IPR002156">
    <property type="entry name" value="RNaseH_domain"/>
</dbReference>
<protein>
    <recommendedName>
        <fullName evidence="3">ribonuclease H</fullName>
        <ecNumber evidence="3">3.1.26.4</ecNumber>
    </recommendedName>
</protein>
<evidence type="ECO:0000313" key="9">
    <source>
        <dbReference type="EMBL" id="GBM29716.1"/>
    </source>
</evidence>
<dbReference type="PANTHER" id="PTHR10642:SF26">
    <property type="entry name" value="RIBONUCLEASE H1"/>
    <property type="match status" value="1"/>
</dbReference>
<accession>A0A4Y2ENY9</accession>
<dbReference type="GO" id="GO:0003676">
    <property type="term" value="F:nucleic acid binding"/>
    <property type="evidence" value="ECO:0007669"/>
    <property type="project" value="InterPro"/>
</dbReference>
<dbReference type="AlphaFoldDB" id="A0A4Y2ENY9"/>
<sequence length="223" mass="26406">MIKIQSEITRFCRATWGVKSEITKEIYLRVTEELILYGLKAWYKATVYINKKLLQIYRYSYLFVSFDIQCSMGKIMIDWYFKDQIEKDKYNVFTDGSKCNGRVGFGIVIYYEDRIQREYFWRLNDEATVFLAVSQGIKNAIMETLDLQGEINIYTDSRSGLQSLNSPWSQCEIIHEIKKWIQNKIKYRLYWIKVQIGVAENEKADSFVKTATEKDESIMVISM</sequence>
<dbReference type="Proteomes" id="UP000499080">
    <property type="component" value="Unassembled WGS sequence"/>
</dbReference>
<dbReference type="InterPro" id="IPR036397">
    <property type="entry name" value="RNaseH_sf"/>
</dbReference>
<dbReference type="GO" id="GO:0043137">
    <property type="term" value="P:DNA replication, removal of RNA primer"/>
    <property type="evidence" value="ECO:0007669"/>
    <property type="project" value="TreeGrafter"/>
</dbReference>
<dbReference type="InterPro" id="IPR050092">
    <property type="entry name" value="RNase_H"/>
</dbReference>
<keyword evidence="5" id="KW-0479">Metal-binding</keyword>
<dbReference type="SUPFAM" id="SSF53098">
    <property type="entry name" value="Ribonuclease H-like"/>
    <property type="match status" value="1"/>
</dbReference>
<comment type="caution">
    <text evidence="9">The sequence shown here is derived from an EMBL/GenBank/DDBJ whole genome shotgun (WGS) entry which is preliminary data.</text>
</comment>
<evidence type="ECO:0000256" key="7">
    <source>
        <dbReference type="ARBA" id="ARBA00022801"/>
    </source>
</evidence>
<evidence type="ECO:0000256" key="6">
    <source>
        <dbReference type="ARBA" id="ARBA00022759"/>
    </source>
</evidence>
<dbReference type="Pfam" id="PF00075">
    <property type="entry name" value="RNase_H"/>
    <property type="match status" value="1"/>
</dbReference>
<feature type="domain" description="RNase H type-1" evidence="8">
    <location>
        <begin position="86"/>
        <end position="213"/>
    </location>
</feature>
<keyword evidence="6" id="KW-0255">Endonuclease</keyword>
<keyword evidence="7" id="KW-0378">Hydrolase</keyword>
<evidence type="ECO:0000256" key="4">
    <source>
        <dbReference type="ARBA" id="ARBA00022722"/>
    </source>
</evidence>
<evidence type="ECO:0000256" key="3">
    <source>
        <dbReference type="ARBA" id="ARBA00012180"/>
    </source>
</evidence>
<evidence type="ECO:0000313" key="10">
    <source>
        <dbReference type="Proteomes" id="UP000499080"/>
    </source>
</evidence>
<reference evidence="9 10" key="1">
    <citation type="journal article" date="2019" name="Sci. Rep.">
        <title>Orb-weaving spider Araneus ventricosus genome elucidates the spidroin gene catalogue.</title>
        <authorList>
            <person name="Kono N."/>
            <person name="Nakamura H."/>
            <person name="Ohtoshi R."/>
            <person name="Moran D.A.P."/>
            <person name="Shinohara A."/>
            <person name="Yoshida Y."/>
            <person name="Fujiwara M."/>
            <person name="Mori M."/>
            <person name="Tomita M."/>
            <person name="Arakawa K."/>
        </authorList>
    </citation>
    <scope>NUCLEOTIDE SEQUENCE [LARGE SCALE GENOMIC DNA]</scope>
</reference>
<name>A0A4Y2ENY9_ARAVE</name>
<dbReference type="CDD" id="cd09276">
    <property type="entry name" value="Rnase_HI_RT_non_LTR"/>
    <property type="match status" value="1"/>
</dbReference>
<comment type="similarity">
    <text evidence="2">Belongs to the RNase H family.</text>
</comment>
<dbReference type="GO" id="GO:0046872">
    <property type="term" value="F:metal ion binding"/>
    <property type="evidence" value="ECO:0007669"/>
    <property type="project" value="UniProtKB-KW"/>
</dbReference>
<comment type="catalytic activity">
    <reaction evidence="1">
        <text>Endonucleolytic cleavage to 5'-phosphomonoester.</text>
        <dbReference type="EC" id="3.1.26.4"/>
    </reaction>
</comment>
<evidence type="ECO:0000256" key="5">
    <source>
        <dbReference type="ARBA" id="ARBA00022723"/>
    </source>
</evidence>